<evidence type="ECO:0000313" key="15">
    <source>
        <dbReference type="RefSeq" id="XP_054836275.1"/>
    </source>
</evidence>
<organism evidence="14 15">
    <name type="scientific">Eublepharis macularius</name>
    <name type="common">Leopard gecko</name>
    <name type="synonym">Cyrtodactylus macularius</name>
    <dbReference type="NCBI Taxonomy" id="481883"/>
    <lineage>
        <taxon>Eukaryota</taxon>
        <taxon>Metazoa</taxon>
        <taxon>Chordata</taxon>
        <taxon>Craniata</taxon>
        <taxon>Vertebrata</taxon>
        <taxon>Euteleostomi</taxon>
        <taxon>Lepidosauria</taxon>
        <taxon>Squamata</taxon>
        <taxon>Bifurcata</taxon>
        <taxon>Gekkota</taxon>
        <taxon>Eublepharidae</taxon>
        <taxon>Eublepharinae</taxon>
        <taxon>Eublepharis</taxon>
    </lineage>
</organism>
<comment type="similarity">
    <text evidence="2">Belongs to the G-protein coupled receptor 3 family.</text>
</comment>
<dbReference type="InterPro" id="IPR001828">
    <property type="entry name" value="ANF_lig-bd_rcpt"/>
</dbReference>
<dbReference type="KEGG" id="emc:129330262"/>
<dbReference type="Pfam" id="PF00003">
    <property type="entry name" value="7tm_3"/>
    <property type="match status" value="1"/>
</dbReference>
<evidence type="ECO:0000256" key="4">
    <source>
        <dbReference type="ARBA" id="ARBA00022692"/>
    </source>
</evidence>
<keyword evidence="6 12" id="KW-1133">Transmembrane helix</keyword>
<evidence type="ECO:0000256" key="1">
    <source>
        <dbReference type="ARBA" id="ARBA00004651"/>
    </source>
</evidence>
<feature type="transmembrane region" description="Helical" evidence="12">
    <location>
        <begin position="799"/>
        <end position="822"/>
    </location>
</feature>
<evidence type="ECO:0000313" key="14">
    <source>
        <dbReference type="Proteomes" id="UP001190640"/>
    </source>
</evidence>
<accession>A0AA97JD07</accession>
<dbReference type="GO" id="GO:0005886">
    <property type="term" value="C:plasma membrane"/>
    <property type="evidence" value="ECO:0007669"/>
    <property type="project" value="UniProtKB-SubCell"/>
</dbReference>
<dbReference type="Gene3D" id="3.40.50.2300">
    <property type="match status" value="2"/>
</dbReference>
<evidence type="ECO:0000256" key="3">
    <source>
        <dbReference type="ARBA" id="ARBA00022475"/>
    </source>
</evidence>
<feature type="transmembrane region" description="Helical" evidence="12">
    <location>
        <begin position="688"/>
        <end position="707"/>
    </location>
</feature>
<keyword evidence="7" id="KW-0297">G-protein coupled receptor</keyword>
<sequence>MHRTQGPRGLFTRPFKLQEDYYRPGDLLVGGVLPYLINCHCSPVPKNYQHILALVFAISEINKDPALLPNVTLGFRIFEDTYFASMTYQVSLSFLSARGQVVPNYRCSRQEELLSIIGSLYSRISIQMANILDLFKIPQLGYSSFNPILRERTLFPSFYQIDPSEVPQYLGLIRLLLHFHWNWIGIIAPDDDSGENFIQALTPMLAQNDICVEFTKRTLSEISVFHAPITDYFHLVSALLQTEAKVVVVSGDSNSIRNLIRPLSRYKQETKTSLEKVWIVTSQWEFAAMGFFFEWGAVQAFHGALSFRGHTSDVPGFRSFLRTLDPYNPQGDVFISKWWKLAFWCLILKPNLTLPLTIPYCTGKENIENLTPAVFEMSLTGNSYNIYNAVYSVAHALHAMYPFGSKHARMGNAKRLLDIQPWQIHASLRNIRFNNSAGEEVVFAESCKRSTGYDILNLIFFPNQSSAQVKVGRMDPRALPSQDFIINTDAIVWTTQKLPSSRCVESCLPGYSRTVQEGVPVCCYECFRCAEGAISNYTDADRCVPCPEDQYPNKNQDGCISKAIHFLSYQEIWGVVLASLALLLFLITSVVLATIIKHRDTPIVKANNRKLTYVLLNSLLFGFLCSFLFIGQPKKATCLLRQTAFSIIFSVAVSSILAKTVTVVLAFMATKPGNAMREMLRSQWVNSIALVCPLIQVTICSIWLGTYPPFPSLDFHSLVKEIIVECNEGSVTMFYIVLGYMGFLAVISFIVAFLARKLPDSFNEAKLITFSMLMFCSVWVSFVPTYLSTKGKSMVAVEVFSILASGAGLLGCIFLPKCYIIVLRPDLNSRDHLIRNKKRT</sequence>
<dbReference type="FunFam" id="2.10.50.30:FF:000002">
    <property type="entry name" value="Vomeronasal 2 receptor, h1"/>
    <property type="match status" value="1"/>
</dbReference>
<keyword evidence="3" id="KW-1003">Cell membrane</keyword>
<keyword evidence="11" id="KW-0807">Transducer</keyword>
<dbReference type="InterPro" id="IPR028082">
    <property type="entry name" value="Peripla_BP_I"/>
</dbReference>
<dbReference type="InterPro" id="IPR000068">
    <property type="entry name" value="GPCR_3_Ca_sens_rcpt-rel"/>
</dbReference>
<dbReference type="PANTHER" id="PTHR24061:SF599">
    <property type="entry name" value="G-PROTEIN COUPLED RECEPTORS FAMILY 3 PROFILE DOMAIN-CONTAINING PROTEIN"/>
    <property type="match status" value="1"/>
</dbReference>
<dbReference type="PANTHER" id="PTHR24061">
    <property type="entry name" value="CALCIUM-SENSING RECEPTOR-RELATED"/>
    <property type="match status" value="1"/>
</dbReference>
<evidence type="ECO:0000256" key="2">
    <source>
        <dbReference type="ARBA" id="ARBA00007242"/>
    </source>
</evidence>
<evidence type="ECO:0000259" key="13">
    <source>
        <dbReference type="PROSITE" id="PS50259"/>
    </source>
</evidence>
<evidence type="ECO:0000256" key="9">
    <source>
        <dbReference type="ARBA" id="ARBA00023170"/>
    </source>
</evidence>
<dbReference type="Pfam" id="PF01094">
    <property type="entry name" value="ANF_receptor"/>
    <property type="match status" value="1"/>
</dbReference>
<dbReference type="InterPro" id="IPR000337">
    <property type="entry name" value="GPCR_3"/>
</dbReference>
<keyword evidence="4 12" id="KW-0812">Transmembrane</keyword>
<dbReference type="RefSeq" id="XP_054836275.1">
    <property type="nucleotide sequence ID" value="XM_054980300.1"/>
</dbReference>
<evidence type="ECO:0000256" key="7">
    <source>
        <dbReference type="ARBA" id="ARBA00023040"/>
    </source>
</evidence>
<keyword evidence="5" id="KW-0732">Signal</keyword>
<dbReference type="InterPro" id="IPR017979">
    <property type="entry name" value="GPCR_3_CS"/>
</dbReference>
<dbReference type="PROSITE" id="PS00981">
    <property type="entry name" value="G_PROTEIN_RECEP_F3_3"/>
    <property type="match status" value="1"/>
</dbReference>
<feature type="transmembrane region" description="Helical" evidence="12">
    <location>
        <begin position="733"/>
        <end position="755"/>
    </location>
</feature>
<name>A0AA97JD07_EUBMA</name>
<dbReference type="Pfam" id="PF07562">
    <property type="entry name" value="NCD3G"/>
    <property type="match status" value="1"/>
</dbReference>
<evidence type="ECO:0000256" key="6">
    <source>
        <dbReference type="ARBA" id="ARBA00022989"/>
    </source>
</evidence>
<evidence type="ECO:0000256" key="11">
    <source>
        <dbReference type="ARBA" id="ARBA00023224"/>
    </source>
</evidence>
<dbReference type="SUPFAM" id="SSF53822">
    <property type="entry name" value="Periplasmic binding protein-like I"/>
    <property type="match status" value="1"/>
</dbReference>
<feature type="transmembrane region" description="Helical" evidence="12">
    <location>
        <begin position="572"/>
        <end position="593"/>
    </location>
</feature>
<evidence type="ECO:0000256" key="5">
    <source>
        <dbReference type="ARBA" id="ARBA00022729"/>
    </source>
</evidence>
<dbReference type="PRINTS" id="PR00248">
    <property type="entry name" value="GPCRMGR"/>
</dbReference>
<dbReference type="PROSITE" id="PS50259">
    <property type="entry name" value="G_PROTEIN_RECEP_F3_4"/>
    <property type="match status" value="1"/>
</dbReference>
<feature type="transmembrane region" description="Helical" evidence="12">
    <location>
        <begin position="613"/>
        <end position="631"/>
    </location>
</feature>
<dbReference type="InterPro" id="IPR004073">
    <property type="entry name" value="GPCR_3_vmron_rcpt_2"/>
</dbReference>
<feature type="transmembrane region" description="Helical" evidence="12">
    <location>
        <begin position="767"/>
        <end position="787"/>
    </location>
</feature>
<keyword evidence="8 12" id="KW-0472">Membrane</keyword>
<dbReference type="GO" id="GO:0004930">
    <property type="term" value="F:G protein-coupled receptor activity"/>
    <property type="evidence" value="ECO:0007669"/>
    <property type="project" value="UniProtKB-KW"/>
</dbReference>
<keyword evidence="10" id="KW-0325">Glycoprotein</keyword>
<dbReference type="InterPro" id="IPR038550">
    <property type="entry name" value="GPCR_3_9-Cys_sf"/>
</dbReference>
<dbReference type="FunFam" id="3.40.50.2300:FF:000024">
    <property type="entry name" value="Vomeronasal 2, receptor 73"/>
    <property type="match status" value="1"/>
</dbReference>
<dbReference type="CDD" id="cd15283">
    <property type="entry name" value="7tmC_V2R_pheromone"/>
    <property type="match status" value="1"/>
</dbReference>
<dbReference type="Gene3D" id="2.10.50.30">
    <property type="entry name" value="GPCR, family 3, nine cysteines domain"/>
    <property type="match status" value="1"/>
</dbReference>
<proteinExistence type="inferred from homology"/>
<dbReference type="InterPro" id="IPR017978">
    <property type="entry name" value="GPCR_3_C"/>
</dbReference>
<evidence type="ECO:0000256" key="8">
    <source>
        <dbReference type="ARBA" id="ARBA00023136"/>
    </source>
</evidence>
<feature type="transmembrane region" description="Helical" evidence="12">
    <location>
        <begin position="643"/>
        <end position="667"/>
    </location>
</feature>
<dbReference type="InterPro" id="IPR011500">
    <property type="entry name" value="GPCR_3_9-Cys_dom"/>
</dbReference>
<dbReference type="PRINTS" id="PR01535">
    <property type="entry name" value="VOMERONASL2R"/>
</dbReference>
<protein>
    <submittedName>
        <fullName evidence="15">Vomeronasal type-2 receptor 26-like</fullName>
    </submittedName>
</protein>
<feature type="domain" description="G-protein coupled receptors family 3 profile" evidence="13">
    <location>
        <begin position="573"/>
        <end position="837"/>
    </location>
</feature>
<dbReference type="AlphaFoldDB" id="A0AA97JD07"/>
<evidence type="ECO:0000256" key="12">
    <source>
        <dbReference type="SAM" id="Phobius"/>
    </source>
</evidence>
<keyword evidence="14" id="KW-1185">Reference proteome</keyword>
<dbReference type="Proteomes" id="UP001190640">
    <property type="component" value="Chromosome 5"/>
</dbReference>
<dbReference type="GeneID" id="129330262"/>
<evidence type="ECO:0000256" key="10">
    <source>
        <dbReference type="ARBA" id="ARBA00023180"/>
    </source>
</evidence>
<reference evidence="15" key="1">
    <citation type="submission" date="2025-08" db="UniProtKB">
        <authorList>
            <consortium name="RefSeq"/>
        </authorList>
    </citation>
    <scope>IDENTIFICATION</scope>
    <source>
        <tissue evidence="15">Blood</tissue>
    </source>
</reference>
<gene>
    <name evidence="15" type="primary">LOC129330262</name>
</gene>
<comment type="subcellular location">
    <subcellularLocation>
        <location evidence="1">Cell membrane</location>
        <topology evidence="1">Multi-pass membrane protein</topology>
    </subcellularLocation>
</comment>
<keyword evidence="9" id="KW-0675">Receptor</keyword>